<evidence type="ECO:0000313" key="1">
    <source>
        <dbReference type="EMBL" id="SOD65281.1"/>
    </source>
</evidence>
<proteinExistence type="predicted"/>
<protein>
    <submittedName>
        <fullName evidence="1">Uncharacterized protein</fullName>
    </submittedName>
</protein>
<gene>
    <name evidence="1" type="ORF">SAMN02746062_00230</name>
</gene>
<dbReference type="Proteomes" id="UP000219669">
    <property type="component" value="Unassembled WGS sequence"/>
</dbReference>
<organism evidence="1 2">
    <name type="scientific">Alysiella filiformis DSM 16848</name>
    <dbReference type="NCBI Taxonomy" id="1120981"/>
    <lineage>
        <taxon>Bacteria</taxon>
        <taxon>Pseudomonadati</taxon>
        <taxon>Pseudomonadota</taxon>
        <taxon>Betaproteobacteria</taxon>
        <taxon>Neisseriales</taxon>
        <taxon>Neisseriaceae</taxon>
        <taxon>Alysiella</taxon>
    </lineage>
</organism>
<accession>A0A286E313</accession>
<keyword evidence="2" id="KW-1185">Reference proteome</keyword>
<evidence type="ECO:0000313" key="2">
    <source>
        <dbReference type="Proteomes" id="UP000219669"/>
    </source>
</evidence>
<dbReference type="EMBL" id="OCNF01000002">
    <property type="protein sequence ID" value="SOD65281.1"/>
    <property type="molecule type" value="Genomic_DNA"/>
</dbReference>
<dbReference type="AlphaFoldDB" id="A0A286E313"/>
<reference evidence="1 2" key="1">
    <citation type="submission" date="2017-09" db="EMBL/GenBank/DDBJ databases">
        <authorList>
            <person name="Ehlers B."/>
            <person name="Leendertz F.H."/>
        </authorList>
    </citation>
    <scope>NUCLEOTIDE SEQUENCE [LARGE SCALE GENOMIC DNA]</scope>
    <source>
        <strain evidence="1 2">DSM 16848</strain>
    </source>
</reference>
<sequence length="84" mass="9301">MRVNATHWRVFLTQKLAILMKKQSRNELSLAPSTRTCSTSKIHANVINFATFCAVEIRFSRALASVSGSVSSWRIIGNTASMPC</sequence>
<name>A0A286E313_9NEIS</name>